<accession>A0A4Y3TU71</accession>
<comment type="caution">
    <text evidence="3">The sequence shown here is derived from an EMBL/GenBank/DDBJ whole genome shotgun (WGS) entry which is preliminary data.</text>
</comment>
<evidence type="ECO:0000313" key="4">
    <source>
        <dbReference type="Proteomes" id="UP000317730"/>
    </source>
</evidence>
<name>A0A4Y3TU71_9PROT</name>
<reference evidence="3 4" key="1">
    <citation type="submission" date="2019-06" db="EMBL/GenBank/DDBJ databases">
        <title>Whole genome shotgun sequence of Acetobacter peroxydans NBRC 13755.</title>
        <authorList>
            <person name="Hosoyama A."/>
            <person name="Uohara A."/>
            <person name="Ohji S."/>
            <person name="Ichikawa N."/>
        </authorList>
    </citation>
    <scope>NUCLEOTIDE SEQUENCE [LARGE SCALE GENOMIC DNA]</scope>
    <source>
        <strain evidence="3 4">NBRC 13755</strain>
    </source>
</reference>
<dbReference type="SMART" id="SM00987">
    <property type="entry name" value="UreE_C"/>
    <property type="match status" value="1"/>
</dbReference>
<dbReference type="SMART" id="SM00986">
    <property type="entry name" value="UDG"/>
    <property type="match status" value="1"/>
</dbReference>
<evidence type="ECO:0000259" key="2">
    <source>
        <dbReference type="SMART" id="SM00986"/>
    </source>
</evidence>
<dbReference type="InterPro" id="IPR047124">
    <property type="entry name" value="HI_0220.2"/>
</dbReference>
<dbReference type="PANTHER" id="PTHR42160:SF1">
    <property type="entry name" value="URACIL-DNA GLYCOSYLASE SUPERFAMILY PROTEIN"/>
    <property type="match status" value="1"/>
</dbReference>
<dbReference type="Gene3D" id="3.40.470.10">
    <property type="entry name" value="Uracil-DNA glycosylase-like domain"/>
    <property type="match status" value="1"/>
</dbReference>
<feature type="compositionally biased region" description="Low complexity" evidence="1">
    <location>
        <begin position="1"/>
        <end position="24"/>
    </location>
</feature>
<dbReference type="AlphaFoldDB" id="A0A4Y3TU71"/>
<dbReference type="InterPro" id="IPR005122">
    <property type="entry name" value="Uracil-DNA_glycosylase-like"/>
</dbReference>
<feature type="region of interest" description="Disordered" evidence="1">
    <location>
        <begin position="1"/>
        <end position="28"/>
    </location>
</feature>
<protein>
    <submittedName>
        <fullName evidence="3">Uracil-DNA glycosylase</fullName>
    </submittedName>
</protein>
<keyword evidence="4" id="KW-1185">Reference proteome</keyword>
<dbReference type="OrthoDB" id="9789139at2"/>
<gene>
    <name evidence="3" type="ORF">APE01nite_11100</name>
</gene>
<evidence type="ECO:0000313" key="3">
    <source>
        <dbReference type="EMBL" id="GEB85313.1"/>
    </source>
</evidence>
<dbReference type="SUPFAM" id="SSF52141">
    <property type="entry name" value="Uracil-DNA glycosylase-like"/>
    <property type="match status" value="1"/>
</dbReference>
<sequence>MRVQPETGQQTATEANTEAETKTGIGTKPDQLAGLLTSIRACSACADILPFVPRPVVHADTRARLLIASQAPGTRVHETGISFNDASGDRLREWLGMERDVFYDPSRVALVPMAFCYPGVQPKGGDKPPPAACAALWRARLLALLPNIRLTLLVGSFAQNHVLGKGSVFERTLDFERFLPRFFPLPHPSWRTGQWERHTPAFRAQVIPALRQAVRTALE</sequence>
<proteinExistence type="predicted"/>
<evidence type="ECO:0000256" key="1">
    <source>
        <dbReference type="SAM" id="MobiDB-lite"/>
    </source>
</evidence>
<organism evidence="3 4">
    <name type="scientific">Acetobacter peroxydans</name>
    <dbReference type="NCBI Taxonomy" id="104098"/>
    <lineage>
        <taxon>Bacteria</taxon>
        <taxon>Pseudomonadati</taxon>
        <taxon>Pseudomonadota</taxon>
        <taxon>Alphaproteobacteria</taxon>
        <taxon>Acetobacterales</taxon>
        <taxon>Acetobacteraceae</taxon>
        <taxon>Acetobacter</taxon>
    </lineage>
</organism>
<dbReference type="EMBL" id="BJMV01000004">
    <property type="protein sequence ID" value="GEB85313.1"/>
    <property type="molecule type" value="Genomic_DNA"/>
</dbReference>
<dbReference type="Pfam" id="PF03167">
    <property type="entry name" value="UDG"/>
    <property type="match status" value="1"/>
</dbReference>
<dbReference type="Proteomes" id="UP000317730">
    <property type="component" value="Unassembled WGS sequence"/>
</dbReference>
<dbReference type="CDD" id="cd10033">
    <property type="entry name" value="UDG_like"/>
    <property type="match status" value="1"/>
</dbReference>
<dbReference type="InterPro" id="IPR036895">
    <property type="entry name" value="Uracil-DNA_glycosylase-like_sf"/>
</dbReference>
<feature type="domain" description="Uracil-DNA glycosylase-like" evidence="2">
    <location>
        <begin position="56"/>
        <end position="211"/>
    </location>
</feature>
<dbReference type="PANTHER" id="PTHR42160">
    <property type="entry name" value="URACIL-DNA GLYCOSYLASE SUPERFAMILY PROTEIN"/>
    <property type="match status" value="1"/>
</dbReference>
<dbReference type="RefSeq" id="WP_141375422.1">
    <property type="nucleotide sequence ID" value="NZ_BAPL01000023.1"/>
</dbReference>